<dbReference type="PANTHER" id="PTHR38537:SF13">
    <property type="entry name" value="JITTERBUG, ISOFORM N"/>
    <property type="match status" value="1"/>
</dbReference>
<dbReference type="InterPro" id="IPR013783">
    <property type="entry name" value="Ig-like_fold"/>
</dbReference>
<comment type="caution">
    <text evidence="4">The sequence shown here is derived from an EMBL/GenBank/DDBJ whole genome shotgun (WGS) entry which is preliminary data.</text>
</comment>
<evidence type="ECO:0000313" key="5">
    <source>
        <dbReference type="Proteomes" id="UP001562425"/>
    </source>
</evidence>
<gene>
    <name evidence="4" type="ORF">pipiens_018709</name>
</gene>
<dbReference type="InterPro" id="IPR001298">
    <property type="entry name" value="Filamin/ABP280_rpt"/>
</dbReference>
<comment type="similarity">
    <text evidence="1">Belongs to the filamin family.</text>
</comment>
<dbReference type="SUPFAM" id="SSF81296">
    <property type="entry name" value="E set domains"/>
    <property type="match status" value="1"/>
</dbReference>
<keyword evidence="5" id="KW-1185">Reference proteome</keyword>
<protein>
    <recommendedName>
        <fullName evidence="6">Filamin</fullName>
    </recommendedName>
</protein>
<feature type="repeat" description="Filamin" evidence="3">
    <location>
        <begin position="45"/>
        <end position="142"/>
    </location>
</feature>
<feature type="non-terminal residue" evidence="4">
    <location>
        <position position="1"/>
    </location>
</feature>
<evidence type="ECO:0000313" key="4">
    <source>
        <dbReference type="EMBL" id="KAL1373339.1"/>
    </source>
</evidence>
<dbReference type="PROSITE" id="PS50194">
    <property type="entry name" value="FILAMIN_REPEAT"/>
    <property type="match status" value="1"/>
</dbReference>
<dbReference type="InterPro" id="IPR044801">
    <property type="entry name" value="Filamin"/>
</dbReference>
<proteinExistence type="inferred from homology"/>
<organism evidence="4 5">
    <name type="scientific">Culex pipiens pipiens</name>
    <name type="common">Northern house mosquito</name>
    <dbReference type="NCBI Taxonomy" id="38569"/>
    <lineage>
        <taxon>Eukaryota</taxon>
        <taxon>Metazoa</taxon>
        <taxon>Ecdysozoa</taxon>
        <taxon>Arthropoda</taxon>
        <taxon>Hexapoda</taxon>
        <taxon>Insecta</taxon>
        <taxon>Pterygota</taxon>
        <taxon>Neoptera</taxon>
        <taxon>Endopterygota</taxon>
        <taxon>Diptera</taxon>
        <taxon>Nematocera</taxon>
        <taxon>Culicoidea</taxon>
        <taxon>Culicidae</taxon>
        <taxon>Culicinae</taxon>
        <taxon>Culicini</taxon>
        <taxon>Culex</taxon>
        <taxon>Culex</taxon>
    </lineage>
</organism>
<name>A0ABD1CAB5_CULPP</name>
<sequence length="146" mass="16053">GENNHRPADRKIIEDEGLYRPGGYLKNYKTESSSNERYEKYTTLNSGFEPIGRDVTGARAIRVQDIPDGVLGRPVEFEIDGSQAGSGNLEILVNGGRVTSAVRALGNQRFIASFTPHESGVHTVQITFNEETVPGKFLRLQLAFGD</sequence>
<evidence type="ECO:0000256" key="3">
    <source>
        <dbReference type="PROSITE-ProRule" id="PRU00087"/>
    </source>
</evidence>
<evidence type="ECO:0008006" key="6">
    <source>
        <dbReference type="Google" id="ProtNLM"/>
    </source>
</evidence>
<reference evidence="4 5" key="1">
    <citation type="submission" date="2024-05" db="EMBL/GenBank/DDBJ databases">
        <title>Culex pipiens pipiens assembly and annotation.</title>
        <authorList>
            <person name="Alout H."/>
            <person name="Durand T."/>
        </authorList>
    </citation>
    <scope>NUCLEOTIDE SEQUENCE [LARGE SCALE GENOMIC DNA]</scope>
    <source>
        <strain evidence="4">HA-2024</strain>
        <tissue evidence="4">Whole body</tissue>
    </source>
</reference>
<dbReference type="Proteomes" id="UP001562425">
    <property type="component" value="Unassembled WGS sequence"/>
</dbReference>
<evidence type="ECO:0000256" key="2">
    <source>
        <dbReference type="ARBA" id="ARBA00022737"/>
    </source>
</evidence>
<dbReference type="EMBL" id="JBEHCU010014478">
    <property type="protein sequence ID" value="KAL1373339.1"/>
    <property type="molecule type" value="Genomic_DNA"/>
</dbReference>
<keyword evidence="2" id="KW-0677">Repeat</keyword>
<dbReference type="SMART" id="SM00557">
    <property type="entry name" value="IG_FLMN"/>
    <property type="match status" value="1"/>
</dbReference>
<dbReference type="Pfam" id="PF00630">
    <property type="entry name" value="Filamin"/>
    <property type="match status" value="1"/>
</dbReference>
<evidence type="ECO:0000256" key="1">
    <source>
        <dbReference type="ARBA" id="ARBA00009238"/>
    </source>
</evidence>
<dbReference type="InterPro" id="IPR017868">
    <property type="entry name" value="Filamin/ABP280_repeat-like"/>
</dbReference>
<dbReference type="Gene3D" id="2.60.40.10">
    <property type="entry name" value="Immunoglobulins"/>
    <property type="match status" value="1"/>
</dbReference>
<dbReference type="AlphaFoldDB" id="A0ABD1CAB5"/>
<dbReference type="PANTHER" id="PTHR38537">
    <property type="entry name" value="JITTERBUG, ISOFORM N"/>
    <property type="match status" value="1"/>
</dbReference>
<dbReference type="InterPro" id="IPR014756">
    <property type="entry name" value="Ig_E-set"/>
</dbReference>
<accession>A0ABD1CAB5</accession>